<dbReference type="Pfam" id="PF00174">
    <property type="entry name" value="Oxidored_molyb"/>
    <property type="match status" value="1"/>
</dbReference>
<dbReference type="AlphaFoldDB" id="A0A1V0N1H0"/>
<keyword evidence="4" id="KW-1185">Reference proteome</keyword>
<dbReference type="EMBL" id="CP015363">
    <property type="protein sequence ID" value="ARD83969.1"/>
    <property type="molecule type" value="Genomic_DNA"/>
</dbReference>
<dbReference type="PANTHER" id="PTHR43032">
    <property type="entry name" value="PROTEIN-METHIONINE-SULFOXIDE REDUCTASE"/>
    <property type="match status" value="1"/>
</dbReference>
<evidence type="ECO:0000313" key="3">
    <source>
        <dbReference type="EMBL" id="NOL60485.1"/>
    </source>
</evidence>
<protein>
    <submittedName>
        <fullName evidence="2">Sulfite dehydrogenase</fullName>
    </submittedName>
    <submittedName>
        <fullName evidence="3">Sulfite oxidase-like oxidoreductase</fullName>
    </submittedName>
</protein>
<name>A0A1V0N1H0_9ARCH</name>
<dbReference type="InterPro" id="IPR000572">
    <property type="entry name" value="OxRdtase_Mopterin-bd_dom"/>
</dbReference>
<dbReference type="InterPro" id="IPR036374">
    <property type="entry name" value="OxRdtase_Mopterin-bd_sf"/>
</dbReference>
<reference evidence="3 5" key="2">
    <citation type="submission" date="2020-05" db="EMBL/GenBank/DDBJ databases">
        <authorList>
            <person name="Zhang R."/>
        </authorList>
    </citation>
    <scope>NUCLEOTIDE SEQUENCE [LARGE SCALE GENOMIC DNA]</scope>
    <source>
        <strain evidence="3 5">DSM 28986</strain>
    </source>
</reference>
<dbReference type="Gene3D" id="3.90.420.10">
    <property type="entry name" value="Oxidoreductase, molybdopterin-binding domain"/>
    <property type="match status" value="1"/>
</dbReference>
<proteinExistence type="predicted"/>
<dbReference type="SUPFAM" id="SSF56524">
    <property type="entry name" value="Oxidoreductase molybdopterin-binding domain"/>
    <property type="match status" value="1"/>
</dbReference>
<dbReference type="CDD" id="cd02109">
    <property type="entry name" value="arch_bact_SO_family_Moco"/>
    <property type="match status" value="1"/>
</dbReference>
<dbReference type="OrthoDB" id="24039at2157"/>
<reference evidence="2 4" key="1">
    <citation type="submission" date="2011-10" db="EMBL/GenBank/DDBJ databases">
        <title>Metabolic and evolutionary patterns in the extreme acidophile Ferroplasma acidiphilum.</title>
        <authorList>
            <person name="Golyshina O.V."/>
            <person name="Kozyavkin S.A."/>
            <person name="Tatusov R.L."/>
            <person name="Slesarev A.I."/>
            <person name="Golyshin P.N."/>
        </authorList>
    </citation>
    <scope>NUCLEOTIDE SEQUENCE [LARGE SCALE GENOMIC DNA]</scope>
    <source>
        <strain evidence="2">Berkeley</strain>
        <strain evidence="4">Y</strain>
    </source>
</reference>
<organism evidence="2 4">
    <name type="scientific">Ferroplasma acidiphilum</name>
    <dbReference type="NCBI Taxonomy" id="74969"/>
    <lineage>
        <taxon>Archaea</taxon>
        <taxon>Methanobacteriati</taxon>
        <taxon>Thermoplasmatota</taxon>
        <taxon>Thermoplasmata</taxon>
        <taxon>Thermoplasmatales</taxon>
        <taxon>Ferroplasmaceae</taxon>
        <taxon>Ferroplasma</taxon>
    </lineage>
</organism>
<dbReference type="Proteomes" id="UP000192050">
    <property type="component" value="Chromosome"/>
</dbReference>
<gene>
    <name evidence="2" type="ORF">FAD_0034</name>
    <name evidence="3" type="ORF">HLB00_06515</name>
</gene>
<dbReference type="PANTHER" id="PTHR43032:SF4">
    <property type="entry name" value="OXIDOREDUCTASE MOLYBDOPTERIN-BINDING DOMAIN-CONTAINING PROTEIN"/>
    <property type="match status" value="1"/>
</dbReference>
<dbReference type="STRING" id="74969.FAD_0034"/>
<accession>A0A1V0N1H0</accession>
<evidence type="ECO:0000313" key="2">
    <source>
        <dbReference type="EMBL" id="ARD83969.1"/>
    </source>
</evidence>
<evidence type="ECO:0000313" key="5">
    <source>
        <dbReference type="Proteomes" id="UP000546917"/>
    </source>
</evidence>
<feature type="domain" description="Oxidoreductase molybdopterin-binding" evidence="1">
    <location>
        <begin position="26"/>
        <end position="169"/>
    </location>
</feature>
<sequence>MEKIEIKNPGQYYVNSWIIYDALGGPAIDENKWSLKVTGLVKKPAEYTYQELNKMDGIEYISDFNCVTKWSIKDAKFSGPSLKDLIMKSEPLPEAEWVMFVCADGYDTPIPFDDAVDEKSILALRIDDKPLGVKHGFPARPFMPSLYGWKSAKWVTEIKLMEKYEDGYWEAYGYHERGKVEDEERFKGFGWKKIKRHSEIDK</sequence>
<evidence type="ECO:0000259" key="1">
    <source>
        <dbReference type="Pfam" id="PF00174"/>
    </source>
</evidence>
<dbReference type="GeneID" id="16025180"/>
<dbReference type="KEGG" id="fai:FAD_0034"/>
<dbReference type="EMBL" id="JABGBP010000231">
    <property type="protein sequence ID" value="NOL60485.1"/>
    <property type="molecule type" value="Genomic_DNA"/>
</dbReference>
<dbReference type="RefSeq" id="WP_009887045.1">
    <property type="nucleotide sequence ID" value="NZ_CP015363.1"/>
</dbReference>
<dbReference type="Proteomes" id="UP000546917">
    <property type="component" value="Unassembled WGS sequence"/>
</dbReference>
<evidence type="ECO:0000313" key="4">
    <source>
        <dbReference type="Proteomes" id="UP000192050"/>
    </source>
</evidence>